<dbReference type="SUPFAM" id="SSF50610">
    <property type="entry name" value="mu transposase, C-terminal domain"/>
    <property type="match status" value="1"/>
</dbReference>
<dbReference type="InterPro" id="IPR009004">
    <property type="entry name" value="Transposase_Mu_C"/>
</dbReference>
<dbReference type="AlphaFoldDB" id="A0AAJ6M2Z4"/>
<evidence type="ECO:0000259" key="1">
    <source>
        <dbReference type="Pfam" id="PF09299"/>
    </source>
</evidence>
<name>A0AAJ6M2Z4_9PSED</name>
<accession>A0AAJ6M2Z4</accession>
<sequence length="101" mass="11208">MADDESTICPGSFFNRQGGSVFNQRRHTTRIVTSQGIRFNNLLYRSDALKTIVGQRVRLKFDGPAGDRAVVIWGESIHLERLTGGEVENLMNFAKLVLGVG</sequence>
<dbReference type="Pfam" id="PF09299">
    <property type="entry name" value="Mu-transpos_C"/>
    <property type="match status" value="1"/>
</dbReference>
<dbReference type="RefSeq" id="WP_310793129.1">
    <property type="nucleotide sequence ID" value="NZ_CP134081.1"/>
</dbReference>
<gene>
    <name evidence="2" type="ORF">RI108_11670</name>
</gene>
<dbReference type="InterPro" id="IPR015378">
    <property type="entry name" value="Transposase-like_Mu_C"/>
</dbReference>
<dbReference type="EMBL" id="CP134081">
    <property type="protein sequence ID" value="WNC11978.1"/>
    <property type="molecule type" value="Genomic_DNA"/>
</dbReference>
<proteinExistence type="predicted"/>
<dbReference type="Proteomes" id="UP001258207">
    <property type="component" value="Chromosome"/>
</dbReference>
<protein>
    <submittedName>
        <fullName evidence="2">Mu transposase C-terminal domain-containing protein</fullName>
    </submittedName>
</protein>
<feature type="domain" description="Transposase-like Mu C-terminal" evidence="1">
    <location>
        <begin position="27"/>
        <end position="63"/>
    </location>
</feature>
<organism evidence="2 3">
    <name type="scientific">Pseudomonas coleopterorum</name>
    <dbReference type="NCBI Taxonomy" id="1605838"/>
    <lineage>
        <taxon>Bacteria</taxon>
        <taxon>Pseudomonadati</taxon>
        <taxon>Pseudomonadota</taxon>
        <taxon>Gammaproteobacteria</taxon>
        <taxon>Pseudomonadales</taxon>
        <taxon>Pseudomonadaceae</taxon>
        <taxon>Pseudomonas</taxon>
    </lineage>
</organism>
<evidence type="ECO:0000313" key="3">
    <source>
        <dbReference type="Proteomes" id="UP001258207"/>
    </source>
</evidence>
<reference evidence="2" key="1">
    <citation type="submission" date="2023-09" db="EMBL/GenBank/DDBJ databases">
        <title>First report of Pseudomonas coleopterorum DJ13 causing leaf spot on Rhododendron pulchrum Sweet in China.</title>
        <authorList>
            <person name="Zhang Y."/>
        </authorList>
    </citation>
    <scope>NUCLEOTIDE SEQUENCE</scope>
    <source>
        <strain evidence="2">DJ13</strain>
    </source>
</reference>
<evidence type="ECO:0000313" key="2">
    <source>
        <dbReference type="EMBL" id="WNC11978.1"/>
    </source>
</evidence>